<dbReference type="PANTHER" id="PTHR24567:SF74">
    <property type="entry name" value="HTH-TYPE TRANSCRIPTIONAL REGULATOR ARCR"/>
    <property type="match status" value="1"/>
</dbReference>
<evidence type="ECO:0000256" key="1">
    <source>
        <dbReference type="ARBA" id="ARBA00023015"/>
    </source>
</evidence>
<dbReference type="InterPro" id="IPR036390">
    <property type="entry name" value="WH_DNA-bd_sf"/>
</dbReference>
<dbReference type="Pfam" id="PF13545">
    <property type="entry name" value="HTH_Crp_2"/>
    <property type="match status" value="1"/>
</dbReference>
<dbReference type="PROSITE" id="PS50042">
    <property type="entry name" value="CNMP_BINDING_3"/>
    <property type="match status" value="1"/>
</dbReference>
<evidence type="ECO:0000313" key="7">
    <source>
        <dbReference type="EMBL" id="MCH7320689.1"/>
    </source>
</evidence>
<keyword evidence="1" id="KW-0805">Transcription regulation</keyword>
<proteinExistence type="predicted"/>
<feature type="domain" description="Cyclic nucleotide-binding" evidence="5">
    <location>
        <begin position="1"/>
        <end position="80"/>
    </location>
</feature>
<evidence type="ECO:0000259" key="6">
    <source>
        <dbReference type="PROSITE" id="PS51063"/>
    </source>
</evidence>
<dbReference type="Pfam" id="PF00027">
    <property type="entry name" value="cNMP_binding"/>
    <property type="match status" value="1"/>
</dbReference>
<evidence type="ECO:0000256" key="4">
    <source>
        <dbReference type="ARBA" id="ARBA00023163"/>
    </source>
</evidence>
<evidence type="ECO:0000256" key="3">
    <source>
        <dbReference type="ARBA" id="ARBA00023159"/>
    </source>
</evidence>
<evidence type="ECO:0000313" key="8">
    <source>
        <dbReference type="Proteomes" id="UP001316087"/>
    </source>
</evidence>
<keyword evidence="8" id="KW-1185">Reference proteome</keyword>
<feature type="domain" description="HTH crp-type" evidence="6">
    <location>
        <begin position="111"/>
        <end position="185"/>
    </location>
</feature>
<dbReference type="InterPro" id="IPR018490">
    <property type="entry name" value="cNMP-bd_dom_sf"/>
</dbReference>
<dbReference type="PROSITE" id="PS00042">
    <property type="entry name" value="HTH_CRP_1"/>
    <property type="match status" value="1"/>
</dbReference>
<dbReference type="Gene3D" id="1.10.10.10">
    <property type="entry name" value="Winged helix-like DNA-binding domain superfamily/Winged helix DNA-binding domain"/>
    <property type="match status" value="1"/>
</dbReference>
<dbReference type="Gene3D" id="2.60.120.10">
    <property type="entry name" value="Jelly Rolls"/>
    <property type="match status" value="1"/>
</dbReference>
<dbReference type="InterPro" id="IPR014710">
    <property type="entry name" value="RmlC-like_jellyroll"/>
</dbReference>
<sequence>MHIFQEGSLADQLYLIKKGTVQISKETESGKELAIRICGEHNLIGETTVFCCSTFHTTTAKAIMNTELYAISRNLFENYLHHEPTIMTDYLKWLQIEHIKDQSRLRDLVLHGKKGALYSTLIRLANTYGEFQSPNEVTIRLALTNTELANLCATSREMINRMLSELRKQHVLSTEKSYITIHNLSFLKREIECENCPLAVCRID</sequence>
<comment type="caution">
    <text evidence="7">The sequence shown here is derived from an EMBL/GenBank/DDBJ whole genome shotgun (WGS) entry which is preliminary data.</text>
</comment>
<name>A0ABS9U8M9_9BACL</name>
<organism evidence="7 8">
    <name type="scientific">Solibacillus palustris</name>
    <dbReference type="NCBI Taxonomy" id="2908203"/>
    <lineage>
        <taxon>Bacteria</taxon>
        <taxon>Bacillati</taxon>
        <taxon>Bacillota</taxon>
        <taxon>Bacilli</taxon>
        <taxon>Bacillales</taxon>
        <taxon>Caryophanaceae</taxon>
        <taxon>Solibacillus</taxon>
    </lineage>
</organism>
<dbReference type="InterPro" id="IPR050397">
    <property type="entry name" value="Env_Response_Regulators"/>
</dbReference>
<keyword evidence="3" id="KW-0010">Activator</keyword>
<reference evidence="7 8" key="1">
    <citation type="submission" date="2022-03" db="EMBL/GenBank/DDBJ databases">
        <authorList>
            <person name="Jo J.-H."/>
            <person name="Im W.-T."/>
        </authorList>
    </citation>
    <scope>NUCLEOTIDE SEQUENCE [LARGE SCALE GENOMIC DNA]</scope>
    <source>
        <strain evidence="7 8">MA9</strain>
    </source>
</reference>
<dbReference type="SUPFAM" id="SSF51206">
    <property type="entry name" value="cAMP-binding domain-like"/>
    <property type="match status" value="1"/>
</dbReference>
<keyword evidence="4" id="KW-0804">Transcription</keyword>
<dbReference type="InterPro" id="IPR000595">
    <property type="entry name" value="cNMP-bd_dom"/>
</dbReference>
<dbReference type="InterPro" id="IPR036388">
    <property type="entry name" value="WH-like_DNA-bd_sf"/>
</dbReference>
<dbReference type="InterPro" id="IPR018335">
    <property type="entry name" value="Tscrpt_reg_HTH_Crp-type_CS"/>
</dbReference>
<dbReference type="Proteomes" id="UP001316087">
    <property type="component" value="Unassembled WGS sequence"/>
</dbReference>
<dbReference type="InterPro" id="IPR012318">
    <property type="entry name" value="HTH_CRP"/>
</dbReference>
<dbReference type="CDD" id="cd00038">
    <property type="entry name" value="CAP_ED"/>
    <property type="match status" value="1"/>
</dbReference>
<dbReference type="EMBL" id="JAKZFC010000001">
    <property type="protein sequence ID" value="MCH7320689.1"/>
    <property type="molecule type" value="Genomic_DNA"/>
</dbReference>
<keyword evidence="2" id="KW-0238">DNA-binding</keyword>
<evidence type="ECO:0000259" key="5">
    <source>
        <dbReference type="PROSITE" id="PS50042"/>
    </source>
</evidence>
<gene>
    <name evidence="7" type="ORF">LZ480_02210</name>
</gene>
<dbReference type="PANTHER" id="PTHR24567">
    <property type="entry name" value="CRP FAMILY TRANSCRIPTIONAL REGULATORY PROTEIN"/>
    <property type="match status" value="1"/>
</dbReference>
<accession>A0ABS9U8M9</accession>
<protein>
    <submittedName>
        <fullName evidence="7">Crp/Fnr family transcriptional regulator</fullName>
    </submittedName>
</protein>
<dbReference type="SUPFAM" id="SSF46785">
    <property type="entry name" value="Winged helix' DNA-binding domain"/>
    <property type="match status" value="1"/>
</dbReference>
<dbReference type="PROSITE" id="PS51063">
    <property type="entry name" value="HTH_CRP_2"/>
    <property type="match status" value="1"/>
</dbReference>
<evidence type="ECO:0000256" key="2">
    <source>
        <dbReference type="ARBA" id="ARBA00023125"/>
    </source>
</evidence>
<dbReference type="RefSeq" id="WP_241367713.1">
    <property type="nucleotide sequence ID" value="NZ_JAKZFC010000001.1"/>
</dbReference>
<dbReference type="SMART" id="SM00419">
    <property type="entry name" value="HTH_CRP"/>
    <property type="match status" value="1"/>
</dbReference>